<organism evidence="4 5">
    <name type="scientific">Trichomonas vaginalis (strain ATCC PRA-98 / G3)</name>
    <dbReference type="NCBI Taxonomy" id="412133"/>
    <lineage>
        <taxon>Eukaryota</taxon>
        <taxon>Metamonada</taxon>
        <taxon>Parabasalia</taxon>
        <taxon>Trichomonadida</taxon>
        <taxon>Trichomonadidae</taxon>
        <taxon>Trichomonas</taxon>
    </lineage>
</organism>
<dbReference type="GO" id="GO:0005634">
    <property type="term" value="C:nucleus"/>
    <property type="evidence" value="ECO:0000318"/>
    <property type="project" value="GO_Central"/>
</dbReference>
<dbReference type="PANTHER" id="PTHR13326:SF21">
    <property type="entry name" value="PSEUDOURIDYLATE SYNTHASE PUS7L"/>
    <property type="match status" value="1"/>
</dbReference>
<dbReference type="InterPro" id="IPR011760">
    <property type="entry name" value="PsdUridine_synth_TruD_insert"/>
</dbReference>
<evidence type="ECO:0000256" key="2">
    <source>
        <dbReference type="ARBA" id="ARBA00023235"/>
    </source>
</evidence>
<dbReference type="PANTHER" id="PTHR13326">
    <property type="entry name" value="TRNA PSEUDOURIDINE SYNTHASE D"/>
    <property type="match status" value="1"/>
</dbReference>
<comment type="similarity">
    <text evidence="1">Belongs to the pseudouridine synthase TruD family.</text>
</comment>
<dbReference type="InterPro" id="IPR020103">
    <property type="entry name" value="PsdUridine_synth_cat_dom_sf"/>
</dbReference>
<dbReference type="PROSITE" id="PS50984">
    <property type="entry name" value="TRUD"/>
    <property type="match status" value="1"/>
</dbReference>
<dbReference type="InterPro" id="IPR042214">
    <property type="entry name" value="TruD_catalytic"/>
</dbReference>
<keyword evidence="5" id="KW-1185">Reference proteome</keyword>
<dbReference type="PIRSF" id="PIRSF037016">
    <property type="entry name" value="Pseudouridin_synth_euk_prd"/>
    <property type="match status" value="1"/>
</dbReference>
<name>A2FUM2_TRIV3</name>
<dbReference type="InParanoid" id="A2FUM2"/>
<dbReference type="Pfam" id="PF01142">
    <property type="entry name" value="TruD"/>
    <property type="match status" value="1"/>
</dbReference>
<keyword evidence="2" id="KW-0413">Isomerase</keyword>
<dbReference type="KEGG" id="tva:4749095"/>
<dbReference type="AlphaFoldDB" id="A2FUM2"/>
<dbReference type="GO" id="GO:0001522">
    <property type="term" value="P:pseudouridine synthesis"/>
    <property type="evidence" value="ECO:0000318"/>
    <property type="project" value="GO_Central"/>
</dbReference>
<dbReference type="EMBL" id="DS114038">
    <property type="protein sequence ID" value="EAX91402.1"/>
    <property type="molecule type" value="Genomic_DNA"/>
</dbReference>
<protein>
    <recommendedName>
        <fullName evidence="3">TRUD domain-containing protein</fullName>
    </recommendedName>
</protein>
<gene>
    <name evidence="4" type="ORF">TVAG_350960</name>
</gene>
<dbReference type="OMA" id="GINTEYR"/>
<feature type="domain" description="TRUD" evidence="3">
    <location>
        <begin position="229"/>
        <end position="424"/>
    </location>
</feature>
<dbReference type="Gene3D" id="3.30.2350.20">
    <property type="entry name" value="TruD, catalytic domain"/>
    <property type="match status" value="2"/>
</dbReference>
<dbReference type="STRING" id="5722.A2FUM2"/>
<dbReference type="eggNOG" id="KOG2339">
    <property type="taxonomic scope" value="Eukaryota"/>
</dbReference>
<sequence length="512" mass="58478">MSRNVTEESVGCTRFANESSGFDGIIKHKYSDFHVHEIDPNGKVIYLKSTEPLPRAQYPAGFERWLKSSQKSFSFKIESEQQIALIFMEHPELHVKRIGTQATIEHAEKRRPQFEITRFTLFKENVNQQEAMAKILARLNITQNQLGFAGNKDKRAATTQYVTVRDVPLQKVVKSLSNLDKVTCGEFCHVTSPLKLGDLSGNRFTIAIRGLKIGQKELDEKIKSIQKSGFINYYGMQRFGTGETATHKIGILIIQGKYDAAVDAIMNPVEGEEQRIHEAKIAFQRSDLDKAMELLPHSAVAERKIVEAAHDTNKKYEMFKAVDRRQRMMYVHAYQSYIWNKCASKRAEKGFKVLETDTVEYKGKIKEPTKKSVLQDVVIPLCEGDTKDKMILDMMKEDGVTTEMFRKIAKEYGINTEYRKFMAFAKDIEYSIVKHDNPDVQLINNDVELLNNPKLSRVAKNTGNKNSSAVISFSLGSGEYATMFLRELMKRSTEVFTDQQKSLEADFDEDIE</sequence>
<dbReference type="FunFam" id="3.30.2350.20:FF:000027">
    <property type="entry name" value="tRNA pseudouridine synthase d domain-containing protein"/>
    <property type="match status" value="1"/>
</dbReference>
<evidence type="ECO:0000256" key="1">
    <source>
        <dbReference type="ARBA" id="ARBA00007953"/>
    </source>
</evidence>
<dbReference type="GO" id="GO:0003723">
    <property type="term" value="F:RNA binding"/>
    <property type="evidence" value="ECO:0007669"/>
    <property type="project" value="InterPro"/>
</dbReference>
<dbReference type="SUPFAM" id="SSF55120">
    <property type="entry name" value="Pseudouridine synthase"/>
    <property type="match status" value="1"/>
</dbReference>
<dbReference type="GO" id="GO:0009982">
    <property type="term" value="F:pseudouridine synthase activity"/>
    <property type="evidence" value="ECO:0000318"/>
    <property type="project" value="GO_Central"/>
</dbReference>
<dbReference type="CDD" id="cd02576">
    <property type="entry name" value="PseudoU_synth_ScPUS7"/>
    <property type="match status" value="1"/>
</dbReference>
<dbReference type="OrthoDB" id="447290at2759"/>
<dbReference type="VEuPathDB" id="TrichDB:TVAGG3_0123450"/>
<reference evidence="4" key="2">
    <citation type="journal article" date="2007" name="Science">
        <title>Draft genome sequence of the sexually transmitted pathogen Trichomonas vaginalis.</title>
        <authorList>
            <person name="Carlton J.M."/>
            <person name="Hirt R.P."/>
            <person name="Silva J.C."/>
            <person name="Delcher A.L."/>
            <person name="Schatz M."/>
            <person name="Zhao Q."/>
            <person name="Wortman J.R."/>
            <person name="Bidwell S.L."/>
            <person name="Alsmark U.C.M."/>
            <person name="Besteiro S."/>
            <person name="Sicheritz-Ponten T."/>
            <person name="Noel C.J."/>
            <person name="Dacks J.B."/>
            <person name="Foster P.G."/>
            <person name="Simillion C."/>
            <person name="Van de Peer Y."/>
            <person name="Miranda-Saavedra D."/>
            <person name="Barton G.J."/>
            <person name="Westrop G.D."/>
            <person name="Mueller S."/>
            <person name="Dessi D."/>
            <person name="Fiori P.L."/>
            <person name="Ren Q."/>
            <person name="Paulsen I."/>
            <person name="Zhang H."/>
            <person name="Bastida-Corcuera F.D."/>
            <person name="Simoes-Barbosa A."/>
            <person name="Brown M.T."/>
            <person name="Hayes R.D."/>
            <person name="Mukherjee M."/>
            <person name="Okumura C.Y."/>
            <person name="Schneider R."/>
            <person name="Smith A.J."/>
            <person name="Vanacova S."/>
            <person name="Villalvazo M."/>
            <person name="Haas B.J."/>
            <person name="Pertea M."/>
            <person name="Feldblyum T.V."/>
            <person name="Utterback T.R."/>
            <person name="Shu C.L."/>
            <person name="Osoegawa K."/>
            <person name="de Jong P.J."/>
            <person name="Hrdy I."/>
            <person name="Horvathova L."/>
            <person name="Zubacova Z."/>
            <person name="Dolezal P."/>
            <person name="Malik S.B."/>
            <person name="Logsdon J.M. Jr."/>
            <person name="Henze K."/>
            <person name="Gupta A."/>
            <person name="Wang C.C."/>
            <person name="Dunne R.L."/>
            <person name="Upcroft J.A."/>
            <person name="Upcroft P."/>
            <person name="White O."/>
            <person name="Salzberg S.L."/>
            <person name="Tang P."/>
            <person name="Chiu C.-H."/>
            <person name="Lee Y.-S."/>
            <person name="Embley T.M."/>
            <person name="Coombs G.H."/>
            <person name="Mottram J.C."/>
            <person name="Tachezy J."/>
            <person name="Fraser-Liggett C.M."/>
            <person name="Johnson P.J."/>
        </authorList>
    </citation>
    <scope>NUCLEOTIDE SEQUENCE [LARGE SCALE GENOMIC DNA]</scope>
    <source>
        <strain evidence="4">G3</strain>
    </source>
</reference>
<dbReference type="SMR" id="A2FUM2"/>
<dbReference type="Proteomes" id="UP000001542">
    <property type="component" value="Unassembled WGS sequence"/>
</dbReference>
<dbReference type="VEuPathDB" id="TrichDB:TVAG_350960"/>
<evidence type="ECO:0000313" key="4">
    <source>
        <dbReference type="EMBL" id="EAX91402.1"/>
    </source>
</evidence>
<dbReference type="RefSeq" id="XP_001304332.1">
    <property type="nucleotide sequence ID" value="XM_001304331.1"/>
</dbReference>
<dbReference type="NCBIfam" id="TIGR00094">
    <property type="entry name" value="tRNA_TruD_broad"/>
    <property type="match status" value="1"/>
</dbReference>
<evidence type="ECO:0000259" key="3">
    <source>
        <dbReference type="PROSITE" id="PS50984"/>
    </source>
</evidence>
<proteinExistence type="inferred from homology"/>
<accession>A2FUM2</accession>
<dbReference type="InterPro" id="IPR001656">
    <property type="entry name" value="PsdUridine_synth_TruD"/>
</dbReference>
<reference evidence="4" key="1">
    <citation type="submission" date="2006-10" db="EMBL/GenBank/DDBJ databases">
        <authorList>
            <person name="Amadeo P."/>
            <person name="Zhao Q."/>
            <person name="Wortman J."/>
            <person name="Fraser-Liggett C."/>
            <person name="Carlton J."/>
        </authorList>
    </citation>
    <scope>NUCLEOTIDE SEQUENCE</scope>
    <source>
        <strain evidence="4">G3</strain>
    </source>
</reference>
<dbReference type="FunCoup" id="A2FUM2">
    <property type="interactions" value="758"/>
</dbReference>
<evidence type="ECO:0000313" key="5">
    <source>
        <dbReference type="Proteomes" id="UP000001542"/>
    </source>
</evidence>